<evidence type="ECO:0000256" key="1">
    <source>
        <dbReference type="SAM" id="MobiDB-lite"/>
    </source>
</evidence>
<dbReference type="OrthoDB" id="4959531at2759"/>
<dbReference type="AlphaFoldDB" id="A0A7S9KN91"/>
<feature type="region of interest" description="Disordered" evidence="1">
    <location>
        <begin position="163"/>
        <end position="232"/>
    </location>
</feature>
<organism evidence="2 3">
    <name type="scientific">Epichloe festucae (strain Fl1)</name>
    <dbReference type="NCBI Taxonomy" id="877507"/>
    <lineage>
        <taxon>Eukaryota</taxon>
        <taxon>Fungi</taxon>
        <taxon>Dikarya</taxon>
        <taxon>Ascomycota</taxon>
        <taxon>Pezizomycotina</taxon>
        <taxon>Sordariomycetes</taxon>
        <taxon>Hypocreomycetidae</taxon>
        <taxon>Hypocreales</taxon>
        <taxon>Clavicipitaceae</taxon>
        <taxon>Epichloe</taxon>
    </lineage>
</organism>
<proteinExistence type="predicted"/>
<sequence>MHPSRTAKSPISDVLPLSSQPSSPKVAPQGPPAQTRDNAKLDSRDSPQPEQVKVQSNATSNVNTDISIIASVNTPASIPTVKTNVTAGANTNTTNTDANADTSIDTSIDTDINASNPQLATAVAISASSSAATSTSTFALGSNQSSDASVEILPMDDFRKSCITFPDELPKPGHSPSIPTPVDAPSESSFGRKSSVSSVSFRRSRNPSIDPSLHKPMSNGPHIRAASPPPQR</sequence>
<protein>
    <submittedName>
        <fullName evidence="2">Uncharacterized protein</fullName>
    </submittedName>
</protein>
<feature type="region of interest" description="Disordered" evidence="1">
    <location>
        <begin position="1"/>
        <end position="64"/>
    </location>
</feature>
<dbReference type="Proteomes" id="UP000594364">
    <property type="component" value="Chromosome 2"/>
</dbReference>
<evidence type="ECO:0000313" key="3">
    <source>
        <dbReference type="Proteomes" id="UP000594364"/>
    </source>
</evidence>
<gene>
    <name evidence="2" type="ORF">C2857_001429</name>
</gene>
<reference evidence="2 3" key="1">
    <citation type="journal article" date="2018" name="PLoS Genet.">
        <title>Repeat elements organise 3D genome structure and mediate transcription in the filamentous fungus Epichloe festucae.</title>
        <authorList>
            <person name="Winter D.J."/>
            <person name="Ganley A.R.D."/>
            <person name="Young C.A."/>
            <person name="Liachko I."/>
            <person name="Schardl C.L."/>
            <person name="Dupont P.Y."/>
            <person name="Berry D."/>
            <person name="Ram A."/>
            <person name="Scott B."/>
            <person name="Cox M.P."/>
        </authorList>
    </citation>
    <scope>NUCLEOTIDE SEQUENCE [LARGE SCALE GENOMIC DNA]</scope>
    <source>
        <strain evidence="2 3">Fl1</strain>
    </source>
</reference>
<feature type="compositionally biased region" description="Basic and acidic residues" evidence="1">
    <location>
        <begin position="37"/>
        <end position="47"/>
    </location>
</feature>
<evidence type="ECO:0000313" key="2">
    <source>
        <dbReference type="EMBL" id="QPG95621.1"/>
    </source>
</evidence>
<dbReference type="EMBL" id="CP031386">
    <property type="protein sequence ID" value="QPG95621.1"/>
    <property type="molecule type" value="Genomic_DNA"/>
</dbReference>
<feature type="compositionally biased region" description="Polar residues" evidence="1">
    <location>
        <begin position="48"/>
        <end position="64"/>
    </location>
</feature>
<name>A0A7S9KN91_EPIFF</name>
<feature type="compositionally biased region" description="Low complexity" evidence="1">
    <location>
        <begin position="186"/>
        <end position="201"/>
    </location>
</feature>
<keyword evidence="3" id="KW-1185">Reference proteome</keyword>
<accession>A0A7S9KN91</accession>